<dbReference type="PANTHER" id="PTHR45959">
    <property type="entry name" value="BHLH TRANSCRIPTION FACTOR"/>
    <property type="match status" value="1"/>
</dbReference>
<reference evidence="8" key="1">
    <citation type="submission" date="2020-05" db="EMBL/GenBank/DDBJ databases">
        <title>WGS assembly of Panicum virgatum.</title>
        <authorList>
            <person name="Lovell J.T."/>
            <person name="Jenkins J."/>
            <person name="Shu S."/>
            <person name="Juenger T.E."/>
            <person name="Schmutz J."/>
        </authorList>
    </citation>
    <scope>NUCLEOTIDE SEQUENCE</scope>
    <source>
        <strain evidence="8">AP13</strain>
    </source>
</reference>
<proteinExistence type="inferred from homology"/>
<dbReference type="InterPro" id="IPR054502">
    <property type="entry name" value="bHLH-TF_ACT-like_plant"/>
</dbReference>
<dbReference type="Pfam" id="PF22754">
    <property type="entry name" value="bHLH-TF_ACT-like_plant"/>
    <property type="match status" value="1"/>
</dbReference>
<dbReference type="Gene3D" id="4.10.280.10">
    <property type="entry name" value="Helix-loop-helix DNA-binding domain"/>
    <property type="match status" value="1"/>
</dbReference>
<evidence type="ECO:0000256" key="3">
    <source>
        <dbReference type="ARBA" id="ARBA00023015"/>
    </source>
</evidence>
<evidence type="ECO:0000313" key="9">
    <source>
        <dbReference type="Proteomes" id="UP000823388"/>
    </source>
</evidence>
<dbReference type="SUPFAM" id="SSF47459">
    <property type="entry name" value="HLH, helix-loop-helix DNA-binding domain"/>
    <property type="match status" value="1"/>
</dbReference>
<comment type="similarity">
    <text evidence="2">Belongs to the bHLH protein family.</text>
</comment>
<comment type="subcellular location">
    <subcellularLocation>
        <location evidence="1">Nucleus</location>
    </subcellularLocation>
</comment>
<feature type="compositionally biased region" description="Polar residues" evidence="6">
    <location>
        <begin position="1"/>
        <end position="11"/>
    </location>
</feature>
<dbReference type="SMART" id="SM00353">
    <property type="entry name" value="HLH"/>
    <property type="match status" value="1"/>
</dbReference>
<keyword evidence="9" id="KW-1185">Reference proteome</keyword>
<dbReference type="InterPro" id="IPR011598">
    <property type="entry name" value="bHLH_dom"/>
</dbReference>
<evidence type="ECO:0000256" key="1">
    <source>
        <dbReference type="ARBA" id="ARBA00004123"/>
    </source>
</evidence>
<dbReference type="GO" id="GO:0046983">
    <property type="term" value="F:protein dimerization activity"/>
    <property type="evidence" value="ECO:0007669"/>
    <property type="project" value="InterPro"/>
</dbReference>
<evidence type="ECO:0000256" key="6">
    <source>
        <dbReference type="SAM" id="MobiDB-lite"/>
    </source>
</evidence>
<dbReference type="AlphaFoldDB" id="A0A8T0PGK8"/>
<keyword evidence="5" id="KW-0539">Nucleus</keyword>
<evidence type="ECO:0000256" key="4">
    <source>
        <dbReference type="ARBA" id="ARBA00023163"/>
    </source>
</evidence>
<accession>A0A8T0PGK8</accession>
<feature type="region of interest" description="Disordered" evidence="6">
    <location>
        <begin position="1"/>
        <end position="23"/>
    </location>
</feature>
<feature type="region of interest" description="Disordered" evidence="6">
    <location>
        <begin position="187"/>
        <end position="230"/>
    </location>
</feature>
<keyword evidence="3" id="KW-0805">Transcription regulation</keyword>
<feature type="compositionally biased region" description="Polar residues" evidence="6">
    <location>
        <begin position="207"/>
        <end position="230"/>
    </location>
</feature>
<dbReference type="InterPro" id="IPR052610">
    <property type="entry name" value="bHLH_transcription_regulator"/>
</dbReference>
<dbReference type="EMBL" id="CM029051">
    <property type="protein sequence ID" value="KAG2561043.1"/>
    <property type="molecule type" value="Genomic_DNA"/>
</dbReference>
<dbReference type="PANTHER" id="PTHR45959:SF59">
    <property type="entry name" value="BHLH DOMAIN-CONTAINING PROTEIN"/>
    <property type="match status" value="1"/>
</dbReference>
<feature type="domain" description="BHLH" evidence="7">
    <location>
        <begin position="131"/>
        <end position="180"/>
    </location>
</feature>
<sequence>MDEANKYNSSHPEPDADDHQDELAYMYQQEEHAGMQQLFQDPHPHPLHHALAMSGFQRFGSASALPDLSFGGAAAVAVKTEQGQPSLSRSGILSFGALPPAARTLSFSGGEDWPDVAVEGVPPERRSRSHLSAQEHVAAERKRREKMQQQFVALATMVPDLTKTDKISILGSTIQYVKQLEEKVKTLEKQQSERRTTSEGFEGKGHASSTDSQQAPGPSGSTHGVGSSIPTVEASIHGDTVLLKICCERRSGVLVMIISELESLGLSILNTSVFPFSSSYFSINITAKIGEGFSTTVELVKNLTTALRGFS</sequence>
<dbReference type="GO" id="GO:0005634">
    <property type="term" value="C:nucleus"/>
    <property type="evidence" value="ECO:0007669"/>
    <property type="project" value="UniProtKB-SubCell"/>
</dbReference>
<feature type="region of interest" description="Disordered" evidence="6">
    <location>
        <begin position="120"/>
        <end position="144"/>
    </location>
</feature>
<evidence type="ECO:0000256" key="2">
    <source>
        <dbReference type="ARBA" id="ARBA00005510"/>
    </source>
</evidence>
<protein>
    <recommendedName>
        <fullName evidence="7">BHLH domain-containing protein</fullName>
    </recommendedName>
</protein>
<organism evidence="8 9">
    <name type="scientific">Panicum virgatum</name>
    <name type="common">Blackwell switchgrass</name>
    <dbReference type="NCBI Taxonomy" id="38727"/>
    <lineage>
        <taxon>Eukaryota</taxon>
        <taxon>Viridiplantae</taxon>
        <taxon>Streptophyta</taxon>
        <taxon>Embryophyta</taxon>
        <taxon>Tracheophyta</taxon>
        <taxon>Spermatophyta</taxon>
        <taxon>Magnoliopsida</taxon>
        <taxon>Liliopsida</taxon>
        <taxon>Poales</taxon>
        <taxon>Poaceae</taxon>
        <taxon>PACMAD clade</taxon>
        <taxon>Panicoideae</taxon>
        <taxon>Panicodae</taxon>
        <taxon>Paniceae</taxon>
        <taxon>Panicinae</taxon>
        <taxon>Panicum</taxon>
        <taxon>Panicum sect. Hiantes</taxon>
    </lineage>
</organism>
<dbReference type="Proteomes" id="UP000823388">
    <property type="component" value="Chromosome 8K"/>
</dbReference>
<gene>
    <name evidence="8" type="ORF">PVAP13_8KG136500</name>
</gene>
<evidence type="ECO:0000256" key="5">
    <source>
        <dbReference type="ARBA" id="ARBA00023242"/>
    </source>
</evidence>
<name>A0A8T0PGK8_PANVG</name>
<feature type="compositionally biased region" description="Basic and acidic residues" evidence="6">
    <location>
        <begin position="187"/>
        <end position="205"/>
    </location>
</feature>
<evidence type="ECO:0000313" key="8">
    <source>
        <dbReference type="EMBL" id="KAG2561043.1"/>
    </source>
</evidence>
<dbReference type="Pfam" id="PF00010">
    <property type="entry name" value="HLH"/>
    <property type="match status" value="1"/>
</dbReference>
<evidence type="ECO:0000259" key="7">
    <source>
        <dbReference type="PROSITE" id="PS50888"/>
    </source>
</evidence>
<comment type="caution">
    <text evidence="8">The sequence shown here is derived from an EMBL/GenBank/DDBJ whole genome shotgun (WGS) entry which is preliminary data.</text>
</comment>
<dbReference type="InterPro" id="IPR036638">
    <property type="entry name" value="HLH_DNA-bd_sf"/>
</dbReference>
<keyword evidence="4" id="KW-0804">Transcription</keyword>
<dbReference type="PROSITE" id="PS50888">
    <property type="entry name" value="BHLH"/>
    <property type="match status" value="1"/>
</dbReference>